<keyword evidence="3" id="KW-1185">Reference proteome</keyword>
<proteinExistence type="predicted"/>
<sequence length="202" mass="22891">MILGRAEEGRRAREDECAQQRDPIASGKNPPLDRKPFHSLTSLRLLSWHLNFEDQVENYHTLFEYGCLNNRLTCWTGNNGAYGIVSMKLGVYENMVAAGTASKFDICGSSILHPTWLGSVLTSIPACFIVVLPFDGRIWHTLSYYLSVGYCGEDMGNLNVHQIQSCYNKRRKVGARHLELQEMRNIPLYMSFGAEKRNANVE</sequence>
<evidence type="ECO:0000313" key="2">
    <source>
        <dbReference type="EMBL" id="OMP06299.1"/>
    </source>
</evidence>
<dbReference type="EMBL" id="AWUE01013649">
    <property type="protein sequence ID" value="OMP06299.1"/>
    <property type="molecule type" value="Genomic_DNA"/>
</dbReference>
<comment type="caution">
    <text evidence="2">The sequence shown here is derived from an EMBL/GenBank/DDBJ whole genome shotgun (WGS) entry which is preliminary data.</text>
</comment>
<reference evidence="3" key="1">
    <citation type="submission" date="2013-09" db="EMBL/GenBank/DDBJ databases">
        <title>Corchorus olitorius genome sequencing.</title>
        <authorList>
            <person name="Alam M."/>
            <person name="Haque M.S."/>
            <person name="Islam M.S."/>
            <person name="Emdad E.M."/>
            <person name="Islam M.M."/>
            <person name="Ahmed B."/>
            <person name="Halim A."/>
            <person name="Hossen Q.M.M."/>
            <person name="Hossain M.Z."/>
            <person name="Ahmed R."/>
            <person name="Khan M.M."/>
            <person name="Islam R."/>
            <person name="Rashid M.M."/>
            <person name="Khan S.A."/>
            <person name="Rahman M.S."/>
            <person name="Alam M."/>
            <person name="Yahiya A.S."/>
            <person name="Khan M.S."/>
            <person name="Azam M.S."/>
            <person name="Haque T."/>
            <person name="Lashkar M.Z.H."/>
            <person name="Akhand A.I."/>
            <person name="Morshed G."/>
            <person name="Roy S."/>
            <person name="Uddin K.S."/>
            <person name="Rabeya T."/>
            <person name="Hossain A.S."/>
            <person name="Chowdhury A."/>
            <person name="Snigdha A.R."/>
            <person name="Mortoza M.S."/>
            <person name="Matin S.A."/>
            <person name="Hoque S.M.E."/>
            <person name="Islam M.K."/>
            <person name="Roy D.K."/>
            <person name="Haider R."/>
            <person name="Moosa M.M."/>
            <person name="Elias S.M."/>
            <person name="Hasan A.M."/>
            <person name="Jahan S."/>
            <person name="Shafiuddin M."/>
            <person name="Mahmood N."/>
            <person name="Shommy N.S."/>
        </authorList>
    </citation>
    <scope>NUCLEOTIDE SEQUENCE [LARGE SCALE GENOMIC DNA]</scope>
    <source>
        <strain evidence="3">cv. O-4</strain>
    </source>
</reference>
<feature type="region of interest" description="Disordered" evidence="1">
    <location>
        <begin position="1"/>
        <end position="35"/>
    </location>
</feature>
<evidence type="ECO:0000313" key="3">
    <source>
        <dbReference type="Proteomes" id="UP000187203"/>
    </source>
</evidence>
<dbReference type="Proteomes" id="UP000187203">
    <property type="component" value="Unassembled WGS sequence"/>
</dbReference>
<protein>
    <submittedName>
        <fullName evidence="2">Uncharacterized protein</fullName>
    </submittedName>
</protein>
<dbReference type="PROSITE" id="PS50007">
    <property type="entry name" value="PIPLC_X_DOMAIN"/>
    <property type="match status" value="1"/>
</dbReference>
<gene>
    <name evidence="2" type="ORF">COLO4_08214</name>
</gene>
<organism evidence="2 3">
    <name type="scientific">Corchorus olitorius</name>
    <dbReference type="NCBI Taxonomy" id="93759"/>
    <lineage>
        <taxon>Eukaryota</taxon>
        <taxon>Viridiplantae</taxon>
        <taxon>Streptophyta</taxon>
        <taxon>Embryophyta</taxon>
        <taxon>Tracheophyta</taxon>
        <taxon>Spermatophyta</taxon>
        <taxon>Magnoliopsida</taxon>
        <taxon>eudicotyledons</taxon>
        <taxon>Gunneridae</taxon>
        <taxon>Pentapetalae</taxon>
        <taxon>rosids</taxon>
        <taxon>malvids</taxon>
        <taxon>Malvales</taxon>
        <taxon>Malvaceae</taxon>
        <taxon>Grewioideae</taxon>
        <taxon>Apeibeae</taxon>
        <taxon>Corchorus</taxon>
    </lineage>
</organism>
<dbReference type="AlphaFoldDB" id="A0A1R3KGW8"/>
<feature type="compositionally biased region" description="Basic and acidic residues" evidence="1">
    <location>
        <begin position="1"/>
        <end position="19"/>
    </location>
</feature>
<evidence type="ECO:0000256" key="1">
    <source>
        <dbReference type="SAM" id="MobiDB-lite"/>
    </source>
</evidence>
<accession>A0A1R3KGW8</accession>
<name>A0A1R3KGW8_9ROSI</name>